<accession>A0A5N4AFR2</accession>
<dbReference type="Proteomes" id="UP000327044">
    <property type="component" value="Unassembled WGS sequence"/>
</dbReference>
<keyword evidence="4" id="KW-1185">Reference proteome</keyword>
<gene>
    <name evidence="3" type="ORF">PPYR_10243</name>
</gene>
<feature type="chain" id="PRO_5024299332" evidence="2">
    <location>
        <begin position="17"/>
        <end position="91"/>
    </location>
</feature>
<evidence type="ECO:0000256" key="1">
    <source>
        <dbReference type="SAM" id="MobiDB-lite"/>
    </source>
</evidence>
<evidence type="ECO:0000313" key="3">
    <source>
        <dbReference type="EMBL" id="KAB0796182.1"/>
    </source>
</evidence>
<sequence>MNYIVCALLLTSSLLGTFVGPAVLTDTAMENADGKPDQTEEADTLPESRFNAAGDGGCDRYSLPKLDQSDLKEPCNISREIDDSLHSDLTS</sequence>
<feature type="signal peptide" evidence="2">
    <location>
        <begin position="1"/>
        <end position="16"/>
    </location>
</feature>
<feature type="region of interest" description="Disordered" evidence="1">
    <location>
        <begin position="29"/>
        <end position="57"/>
    </location>
</feature>
<keyword evidence="2" id="KW-0732">Signal</keyword>
<dbReference type="InParanoid" id="A0A5N4AFR2"/>
<dbReference type="AlphaFoldDB" id="A0A5N4AFR2"/>
<comment type="caution">
    <text evidence="3">The sequence shown here is derived from an EMBL/GenBank/DDBJ whole genome shotgun (WGS) entry which is preliminary data.</text>
</comment>
<evidence type="ECO:0000313" key="4">
    <source>
        <dbReference type="Proteomes" id="UP000327044"/>
    </source>
</evidence>
<dbReference type="EMBL" id="VVIM01000007">
    <property type="protein sequence ID" value="KAB0796182.1"/>
    <property type="molecule type" value="Genomic_DNA"/>
</dbReference>
<proteinExistence type="predicted"/>
<organism evidence="3 4">
    <name type="scientific">Photinus pyralis</name>
    <name type="common">Common eastern firefly</name>
    <name type="synonym">Lampyris pyralis</name>
    <dbReference type="NCBI Taxonomy" id="7054"/>
    <lineage>
        <taxon>Eukaryota</taxon>
        <taxon>Metazoa</taxon>
        <taxon>Ecdysozoa</taxon>
        <taxon>Arthropoda</taxon>
        <taxon>Hexapoda</taxon>
        <taxon>Insecta</taxon>
        <taxon>Pterygota</taxon>
        <taxon>Neoptera</taxon>
        <taxon>Endopterygota</taxon>
        <taxon>Coleoptera</taxon>
        <taxon>Polyphaga</taxon>
        <taxon>Elateriformia</taxon>
        <taxon>Elateroidea</taxon>
        <taxon>Lampyridae</taxon>
        <taxon>Lampyrinae</taxon>
        <taxon>Photinus</taxon>
    </lineage>
</organism>
<evidence type="ECO:0000256" key="2">
    <source>
        <dbReference type="SAM" id="SignalP"/>
    </source>
</evidence>
<reference evidence="3 4" key="1">
    <citation type="journal article" date="2018" name="Elife">
        <title>Firefly genomes illuminate parallel origins of bioluminescence in beetles.</title>
        <authorList>
            <person name="Fallon T.R."/>
            <person name="Lower S.E."/>
            <person name="Chang C.H."/>
            <person name="Bessho-Uehara M."/>
            <person name="Martin G.J."/>
            <person name="Bewick A.J."/>
            <person name="Behringer M."/>
            <person name="Debat H.J."/>
            <person name="Wong I."/>
            <person name="Day J.C."/>
            <person name="Suvorov A."/>
            <person name="Silva C.J."/>
            <person name="Stanger-Hall K.F."/>
            <person name="Hall D.W."/>
            <person name="Schmitz R.J."/>
            <person name="Nelson D.R."/>
            <person name="Lewis S.M."/>
            <person name="Shigenobu S."/>
            <person name="Bybee S.M."/>
            <person name="Larracuente A.M."/>
            <person name="Oba Y."/>
            <person name="Weng J.K."/>
        </authorList>
    </citation>
    <scope>NUCLEOTIDE SEQUENCE [LARGE SCALE GENOMIC DNA]</scope>
    <source>
        <strain evidence="3">1611_PpyrPB1</strain>
        <tissue evidence="3">Whole body</tissue>
    </source>
</reference>
<protein>
    <submittedName>
        <fullName evidence="3">Uncharacterized protein</fullName>
    </submittedName>
</protein>
<name>A0A5N4AFR2_PHOPY</name>